<sequence length="408" mass="47359">MINPTNYDKNYKIKYNNIELDNNNKENELISNNEKNKLIEGFYIEKEKVKLKLKDHLYDYLFSGPAKAKNYHSLKEAVFINHNKYVKNSHNAKKLEKQISDLQDVELKINTQQSHSLRDFFSEIKSSIICGKSDYLDILKDIFSNYMDYVNSVRVAISSLTEYTKASSKEGYINVNFSSFKQQLTEIKKKYEDIGKNNQFFYSNLFFKHKDNGSYLRKLNDQKISYINKAQVSSTINSIEKLLKDIKGIKTTINDKSLEKNQDIDISFIGSIDFSDMEKFISSIDETVSNVEGILSDDGLRKKADELLRENTSLFGFVRPGFDLDAEMDKVIKENNRKKEEAKGRNILNSEFDLFKRSLDTLEKRINTNLDELSKKYSAANSNYDNFVKIVSSTMNVLLEMAKGFLRF</sequence>
<dbReference type="InterPro" id="IPR036708">
    <property type="entry name" value="BipD-like_sf"/>
</dbReference>
<dbReference type="SUPFAM" id="SSF140693">
    <property type="entry name" value="IpaD-like"/>
    <property type="match status" value="2"/>
</dbReference>
<reference evidence="6 7" key="1">
    <citation type="submission" date="2022-03" db="EMBL/GenBank/DDBJ databases">
        <title>Sea Food Isolates.</title>
        <authorList>
            <person name="Li C."/>
        </authorList>
    </citation>
    <scope>NUCLEOTIDE SEQUENCE [LARGE SCALE GENOMIC DNA]</scope>
    <source>
        <strain evidence="6 7">19MO01SH08</strain>
    </source>
</reference>
<evidence type="ECO:0000256" key="4">
    <source>
        <dbReference type="ARBA" id="ARBA00023026"/>
    </source>
</evidence>
<comment type="subcellular location">
    <subcellularLocation>
        <location evidence="1">Secreted</location>
    </subcellularLocation>
</comment>
<evidence type="ECO:0000256" key="2">
    <source>
        <dbReference type="ARBA" id="ARBA00007741"/>
    </source>
</evidence>
<evidence type="ECO:0000313" key="7">
    <source>
        <dbReference type="Proteomes" id="UP001438077"/>
    </source>
</evidence>
<keyword evidence="4" id="KW-0843">Virulence</keyword>
<proteinExistence type="inferred from homology"/>
<comment type="similarity">
    <text evidence="2">Belongs to the invasin protein D family.</text>
</comment>
<evidence type="ECO:0000256" key="1">
    <source>
        <dbReference type="ARBA" id="ARBA00004613"/>
    </source>
</evidence>
<gene>
    <name evidence="6" type="ORF">MYW70_01845</name>
</gene>
<name>A0ABZ3EKT5_9GAMM</name>
<keyword evidence="3" id="KW-0964">Secreted</keyword>
<evidence type="ECO:0000256" key="3">
    <source>
        <dbReference type="ARBA" id="ARBA00022525"/>
    </source>
</evidence>
<dbReference type="EMBL" id="CP095785">
    <property type="protein sequence ID" value="XAG31988.1"/>
    <property type="molecule type" value="Genomic_DNA"/>
</dbReference>
<dbReference type="InterPro" id="IPR009483">
    <property type="entry name" value="IpaD/BipD/SipD"/>
</dbReference>
<accession>A0ABZ3EKT5</accession>
<dbReference type="Proteomes" id="UP001438077">
    <property type="component" value="Chromosome"/>
</dbReference>
<dbReference type="Gene3D" id="1.20.1710.10">
    <property type="entry name" value="IpaD-like"/>
    <property type="match status" value="1"/>
</dbReference>
<keyword evidence="7" id="KW-1185">Reference proteome</keyword>
<protein>
    <submittedName>
        <fullName evidence="6">IpaD/SipD/SspD family type III secretion system needle tip protein</fullName>
    </submittedName>
</protein>
<evidence type="ECO:0000313" key="6">
    <source>
        <dbReference type="EMBL" id="XAG31988.1"/>
    </source>
</evidence>
<evidence type="ECO:0000256" key="5">
    <source>
        <dbReference type="ARBA" id="ARBA00023054"/>
    </source>
</evidence>
<dbReference type="RefSeq" id="WP_342639745.1">
    <property type="nucleotide sequence ID" value="NZ_CP095785.1"/>
</dbReference>
<keyword evidence="5" id="KW-0175">Coiled coil</keyword>
<dbReference type="Pfam" id="PF06511">
    <property type="entry name" value="T3SS_TC"/>
    <property type="match status" value="1"/>
</dbReference>
<organism evidence="6 7">
    <name type="scientific">Proteus faecis</name>
    <dbReference type="NCBI Taxonomy" id="2050967"/>
    <lineage>
        <taxon>Bacteria</taxon>
        <taxon>Pseudomonadati</taxon>
        <taxon>Pseudomonadota</taxon>
        <taxon>Gammaproteobacteria</taxon>
        <taxon>Enterobacterales</taxon>
        <taxon>Morganellaceae</taxon>
        <taxon>Proteus</taxon>
    </lineage>
</organism>